<organism evidence="5 6">
    <name type="scientific">Chelatococcus sambhunathii</name>
    <dbReference type="NCBI Taxonomy" id="363953"/>
    <lineage>
        <taxon>Bacteria</taxon>
        <taxon>Pseudomonadati</taxon>
        <taxon>Pseudomonadota</taxon>
        <taxon>Alphaproteobacteria</taxon>
        <taxon>Hyphomicrobiales</taxon>
        <taxon>Chelatococcaceae</taxon>
        <taxon>Chelatococcus</taxon>
    </lineage>
</organism>
<evidence type="ECO:0000256" key="2">
    <source>
        <dbReference type="ARBA" id="ARBA00023125"/>
    </source>
</evidence>
<evidence type="ECO:0000313" key="6">
    <source>
        <dbReference type="Proteomes" id="UP000182178"/>
    </source>
</evidence>
<protein>
    <submittedName>
        <fullName evidence="5">DNA-binding transcriptional regulator, GntR family</fullName>
    </submittedName>
</protein>
<dbReference type="PANTHER" id="PTHR43537:SF50">
    <property type="entry name" value="TRANSCRIPTIONAL REGULATORY PROTEIN"/>
    <property type="match status" value="1"/>
</dbReference>
<keyword evidence="6" id="KW-1185">Reference proteome</keyword>
<dbReference type="Gene3D" id="1.10.10.10">
    <property type="entry name" value="Winged helix-like DNA-binding domain superfamily/Winged helix DNA-binding domain"/>
    <property type="match status" value="1"/>
</dbReference>
<keyword evidence="2 5" id="KW-0238">DNA-binding</keyword>
<evidence type="ECO:0000259" key="4">
    <source>
        <dbReference type="PROSITE" id="PS50949"/>
    </source>
</evidence>
<evidence type="ECO:0000313" key="5">
    <source>
        <dbReference type="EMBL" id="CUA87659.1"/>
    </source>
</evidence>
<dbReference type="CDD" id="cd07377">
    <property type="entry name" value="WHTH_GntR"/>
    <property type="match status" value="1"/>
</dbReference>
<dbReference type="Proteomes" id="UP000182178">
    <property type="component" value="Unassembled WGS sequence"/>
</dbReference>
<dbReference type="Pfam" id="PF07729">
    <property type="entry name" value="FCD"/>
    <property type="match status" value="1"/>
</dbReference>
<accession>A0ABM9U3K5</accession>
<keyword evidence="1" id="KW-0805">Transcription regulation</keyword>
<feature type="domain" description="HTH gntR-type" evidence="4">
    <location>
        <begin position="20"/>
        <end position="87"/>
    </location>
</feature>
<evidence type="ECO:0000256" key="1">
    <source>
        <dbReference type="ARBA" id="ARBA00023015"/>
    </source>
</evidence>
<reference evidence="5 6" key="1">
    <citation type="submission" date="2015-08" db="EMBL/GenBank/DDBJ databases">
        <authorList>
            <person name="Varghese N."/>
        </authorList>
    </citation>
    <scope>NUCLEOTIDE SEQUENCE [LARGE SCALE GENOMIC DNA]</scope>
    <source>
        <strain evidence="5 6">DSM 18167</strain>
    </source>
</reference>
<dbReference type="PROSITE" id="PS50949">
    <property type="entry name" value="HTH_GNTR"/>
    <property type="match status" value="1"/>
</dbReference>
<dbReference type="InterPro" id="IPR011711">
    <property type="entry name" value="GntR_C"/>
</dbReference>
<comment type="caution">
    <text evidence="5">The sequence shown here is derived from an EMBL/GenBank/DDBJ whole genome shotgun (WGS) entry which is preliminary data.</text>
</comment>
<dbReference type="InterPro" id="IPR036388">
    <property type="entry name" value="WH-like_DNA-bd_sf"/>
</dbReference>
<dbReference type="Pfam" id="PF00392">
    <property type="entry name" value="GntR"/>
    <property type="match status" value="1"/>
</dbReference>
<dbReference type="PANTHER" id="PTHR43537">
    <property type="entry name" value="TRANSCRIPTIONAL REGULATOR, GNTR FAMILY"/>
    <property type="match status" value="1"/>
</dbReference>
<dbReference type="EMBL" id="CYHC01000003">
    <property type="protein sequence ID" value="CUA87659.1"/>
    <property type="molecule type" value="Genomic_DNA"/>
</dbReference>
<dbReference type="SUPFAM" id="SSF48008">
    <property type="entry name" value="GntR ligand-binding domain-like"/>
    <property type="match status" value="1"/>
</dbReference>
<dbReference type="GO" id="GO:0003677">
    <property type="term" value="F:DNA binding"/>
    <property type="evidence" value="ECO:0007669"/>
    <property type="project" value="UniProtKB-KW"/>
</dbReference>
<evidence type="ECO:0000256" key="3">
    <source>
        <dbReference type="ARBA" id="ARBA00023163"/>
    </source>
</evidence>
<name>A0ABM9U3K5_9HYPH</name>
<dbReference type="InterPro" id="IPR036390">
    <property type="entry name" value="WH_DNA-bd_sf"/>
</dbReference>
<gene>
    <name evidence="5" type="ORF">Ga0061061_103457</name>
</gene>
<dbReference type="PRINTS" id="PR00035">
    <property type="entry name" value="HTHGNTR"/>
</dbReference>
<keyword evidence="3" id="KW-0804">Transcription</keyword>
<dbReference type="SMART" id="SM00895">
    <property type="entry name" value="FCD"/>
    <property type="match status" value="1"/>
</dbReference>
<proteinExistence type="predicted"/>
<dbReference type="Gene3D" id="1.20.120.530">
    <property type="entry name" value="GntR ligand-binding domain-like"/>
    <property type="match status" value="1"/>
</dbReference>
<dbReference type="SMART" id="SM00345">
    <property type="entry name" value="HTH_GNTR"/>
    <property type="match status" value="1"/>
</dbReference>
<dbReference type="SUPFAM" id="SSF46785">
    <property type="entry name" value="Winged helix' DNA-binding domain"/>
    <property type="match status" value="1"/>
</dbReference>
<dbReference type="InterPro" id="IPR008920">
    <property type="entry name" value="TF_FadR/GntR_C"/>
</dbReference>
<sequence>MSVSGIRQPLMKSFRLDPPKSLSAKVMLRLRQAIIEGELALGAIIAEETLAQSFGVSRTPVREALNQLQLQGLVTIRPQVGSFVFRPSPEDIAELCEFRSVIEPRAAELAFRHDRDGTIAAMAAAIADMEKALEKRDNVAYGRADTALHEALFTHCGNSYIEESYRLAAGKIAALRTNLSSPIDVQNPTSYEEHRSFLRFFEAGDFAAFERLMVAHVTASGRTYVKVLEERAGRP</sequence>
<dbReference type="InterPro" id="IPR000524">
    <property type="entry name" value="Tscrpt_reg_HTH_GntR"/>
</dbReference>